<dbReference type="AlphaFoldDB" id="A0A2M7G156"/>
<reference evidence="1 2" key="1">
    <citation type="submission" date="2017-09" db="EMBL/GenBank/DDBJ databases">
        <title>Depth-based differentiation of microbial function through sediment-hosted aquifers and enrichment of novel symbionts in the deep terrestrial subsurface.</title>
        <authorList>
            <person name="Probst A.J."/>
            <person name="Ladd B."/>
            <person name="Jarett J.K."/>
            <person name="Geller-Mcgrath D.E."/>
            <person name="Sieber C.M."/>
            <person name="Emerson J.B."/>
            <person name="Anantharaman K."/>
            <person name="Thomas B.C."/>
            <person name="Malmstrom R."/>
            <person name="Stieglmeier M."/>
            <person name="Klingl A."/>
            <person name="Woyke T."/>
            <person name="Ryan C.M."/>
            <person name="Banfield J.F."/>
        </authorList>
    </citation>
    <scope>NUCLEOTIDE SEQUENCE [LARGE SCALE GENOMIC DNA]</scope>
    <source>
        <strain evidence="1">CG17_big_fil_post_rev_8_21_14_2_50_48_46</strain>
    </source>
</reference>
<dbReference type="Pfam" id="PF13650">
    <property type="entry name" value="Asp_protease_2"/>
    <property type="match status" value="1"/>
</dbReference>
<protein>
    <recommendedName>
        <fullName evidence="3">Peptidase A2 domain-containing protein</fullName>
    </recommendedName>
</protein>
<name>A0A2M7G156_9BACT</name>
<evidence type="ECO:0008006" key="3">
    <source>
        <dbReference type="Google" id="ProtNLM"/>
    </source>
</evidence>
<dbReference type="Proteomes" id="UP000231019">
    <property type="component" value="Unassembled WGS sequence"/>
</dbReference>
<gene>
    <name evidence="1" type="ORF">COW36_18535</name>
</gene>
<accession>A0A2M7G156</accession>
<evidence type="ECO:0000313" key="1">
    <source>
        <dbReference type="EMBL" id="PIW15412.1"/>
    </source>
</evidence>
<dbReference type="EMBL" id="PFFQ01000053">
    <property type="protein sequence ID" value="PIW15412.1"/>
    <property type="molecule type" value="Genomic_DNA"/>
</dbReference>
<proteinExistence type="predicted"/>
<evidence type="ECO:0000313" key="2">
    <source>
        <dbReference type="Proteomes" id="UP000231019"/>
    </source>
</evidence>
<dbReference type="Gene3D" id="2.40.70.10">
    <property type="entry name" value="Acid Proteases"/>
    <property type="match status" value="1"/>
</dbReference>
<dbReference type="InterPro" id="IPR021109">
    <property type="entry name" value="Peptidase_aspartic_dom_sf"/>
</dbReference>
<comment type="caution">
    <text evidence="1">The sequence shown here is derived from an EMBL/GenBank/DDBJ whole genome shotgun (WGS) entry which is preliminary data.</text>
</comment>
<organism evidence="1 2">
    <name type="scientific">bacterium (Candidatus Blackallbacteria) CG17_big_fil_post_rev_8_21_14_2_50_48_46</name>
    <dbReference type="NCBI Taxonomy" id="2014261"/>
    <lineage>
        <taxon>Bacteria</taxon>
        <taxon>Candidatus Blackallbacteria</taxon>
    </lineage>
</organism>
<sequence>MNALEIPFRFEHHLLVFEGRLQKGQTVTLTLDTFAWPHVLRTELGQAQNWLTGHTESSEGVAGLSETQRAEIPELWLGQTVFRNLEALCDPLVGPIPFDLMLGAPLLADWVVQIDYPAKILRLIEPECWQPEVGAEVFELKTFEPGLPVLHQQLRLGGETIPWALLDTGNNAALVFSAELAKKLGLTPEGAAQGGGFGGQEMGFSRLTLPRLELGGQIWKDLQAILLPPEASPLLNQPDRVLLGNALFQAQVATWALPHSMWCLTSSPVLRAPC</sequence>